<sequence>MSTHEEQPPRTHTQPGFIPFAQEGATSQAPTPPTGVLGQMWATRPVRFPSGQGGNAKVAGVCEGIAIRYQIDPTLVRLAFVVFGFLGAGVSAYLLAWLLMPRYSVPVSPLEAIWTPGHPQDRTHGWWLAIFFVLFSGMFTSGTVQLFGSASLITYALLGAMWWGLHRRQPLPPRGLLATGYYSIQDPTMTTPNTNFDPNLYPQPQPDLSEMQPVQGYSAPFAQQFRDEVPAWDPLAPTHNTWDIQHVPSPPPEKKKKRVWPWVLGILVIGGVVSTVTLGTIIDEAYSELEDTTAIGDVMLTPTNGNLQDSYTSGVGEMELDLTALTPVDEDRSVQISSGVGEITVILPEEIPVNLTCMAGIGTTRCDVPDLNANADQDAGALNIHVNSGIGDVKVQYAE</sequence>
<keyword evidence="1" id="KW-0812">Transmembrane</keyword>
<dbReference type="EMBL" id="JACSPR010000002">
    <property type="protein sequence ID" value="MBD8029416.1"/>
    <property type="molecule type" value="Genomic_DNA"/>
</dbReference>
<feature type="transmembrane region" description="Helical" evidence="1">
    <location>
        <begin position="78"/>
        <end position="100"/>
    </location>
</feature>
<dbReference type="Proteomes" id="UP000650224">
    <property type="component" value="Unassembled WGS sequence"/>
</dbReference>
<feature type="transmembrane region" description="Helical" evidence="1">
    <location>
        <begin position="126"/>
        <end position="158"/>
    </location>
</feature>
<keyword evidence="1" id="KW-1133">Transmembrane helix</keyword>
<dbReference type="InterPro" id="IPR007168">
    <property type="entry name" value="Phageshock_PspC_N"/>
</dbReference>
<proteinExistence type="predicted"/>
<evidence type="ECO:0000256" key="1">
    <source>
        <dbReference type="SAM" id="Phobius"/>
    </source>
</evidence>
<dbReference type="RefSeq" id="WP_191732654.1">
    <property type="nucleotide sequence ID" value="NZ_JACSPR010000002.1"/>
</dbReference>
<dbReference type="Pfam" id="PF09922">
    <property type="entry name" value="LiaF-like_C"/>
    <property type="match status" value="1"/>
</dbReference>
<gene>
    <name evidence="4" type="ORF">H9627_03570</name>
</gene>
<evidence type="ECO:0000313" key="4">
    <source>
        <dbReference type="EMBL" id="MBD8029416.1"/>
    </source>
</evidence>
<feature type="domain" description="Cell wall-active antibiotics response LiaF-like C-terminal" evidence="3">
    <location>
        <begin position="311"/>
        <end position="395"/>
    </location>
</feature>
<evidence type="ECO:0000259" key="3">
    <source>
        <dbReference type="Pfam" id="PF09922"/>
    </source>
</evidence>
<evidence type="ECO:0000259" key="2">
    <source>
        <dbReference type="Pfam" id="PF04024"/>
    </source>
</evidence>
<feature type="transmembrane region" description="Helical" evidence="1">
    <location>
        <begin position="259"/>
        <end position="282"/>
    </location>
</feature>
<feature type="domain" description="Phage shock protein PspC N-terminal" evidence="2">
    <location>
        <begin position="55"/>
        <end position="102"/>
    </location>
</feature>
<evidence type="ECO:0000313" key="5">
    <source>
        <dbReference type="Proteomes" id="UP000650224"/>
    </source>
</evidence>
<reference evidence="4 5" key="1">
    <citation type="submission" date="2020-08" db="EMBL/GenBank/DDBJ databases">
        <title>A Genomic Blueprint of the Chicken Gut Microbiome.</title>
        <authorList>
            <person name="Gilroy R."/>
            <person name="Ravi A."/>
            <person name="Getino M."/>
            <person name="Pursley I."/>
            <person name="Horton D.L."/>
            <person name="Alikhan N.-F."/>
            <person name="Baker D."/>
            <person name="Gharbi K."/>
            <person name="Hall N."/>
            <person name="Watson M."/>
            <person name="Adriaenssens E.M."/>
            <person name="Foster-Nyarko E."/>
            <person name="Jarju S."/>
            <person name="Secka A."/>
            <person name="Antonio M."/>
            <person name="Oren A."/>
            <person name="Chaudhuri R."/>
            <person name="La Ragione R.M."/>
            <person name="Hildebrand F."/>
            <person name="Pallen M.J."/>
        </authorList>
    </citation>
    <scope>NUCLEOTIDE SEQUENCE [LARGE SCALE GENOMIC DNA]</scope>
    <source>
        <strain evidence="4 5">Sa1YVA5</strain>
    </source>
</reference>
<protein>
    <submittedName>
        <fullName evidence="4">PspC domain-containing protein</fullName>
    </submittedName>
</protein>
<dbReference type="InterPro" id="IPR024425">
    <property type="entry name" value="LiaF-like_C"/>
</dbReference>
<dbReference type="AlphaFoldDB" id="A0A8I0LBM2"/>
<accession>A0A8I0LBM2</accession>
<comment type="caution">
    <text evidence="4">The sequence shown here is derived from an EMBL/GenBank/DDBJ whole genome shotgun (WGS) entry which is preliminary data.</text>
</comment>
<name>A0A8I0LBM2_9CORY</name>
<organism evidence="4 5">
    <name type="scientific">Corynebacterium gallinarum</name>
    <dbReference type="NCBI Taxonomy" id="2762214"/>
    <lineage>
        <taxon>Bacteria</taxon>
        <taxon>Bacillati</taxon>
        <taxon>Actinomycetota</taxon>
        <taxon>Actinomycetes</taxon>
        <taxon>Mycobacteriales</taxon>
        <taxon>Corynebacteriaceae</taxon>
        <taxon>Corynebacterium</taxon>
    </lineage>
</organism>
<keyword evidence="5" id="KW-1185">Reference proteome</keyword>
<dbReference type="Pfam" id="PF04024">
    <property type="entry name" value="PspC"/>
    <property type="match status" value="1"/>
</dbReference>
<keyword evidence="1" id="KW-0472">Membrane</keyword>